<evidence type="ECO:0000313" key="3">
    <source>
        <dbReference type="Proteomes" id="UP000652430"/>
    </source>
</evidence>
<dbReference type="PANTHER" id="PTHR36930">
    <property type="entry name" value="METAL-SULFUR CLUSTER BIOSYNTHESIS PROTEINS YUAD-RELATED"/>
    <property type="match status" value="1"/>
</dbReference>
<reference evidence="3" key="1">
    <citation type="journal article" date="2019" name="Int. J. Syst. Evol. Microbiol.">
        <title>The Global Catalogue of Microorganisms (GCM) 10K type strain sequencing project: providing services to taxonomists for standard genome sequencing and annotation.</title>
        <authorList>
            <consortium name="The Broad Institute Genomics Platform"/>
            <consortium name="The Broad Institute Genome Sequencing Center for Infectious Disease"/>
            <person name="Wu L."/>
            <person name="Ma J."/>
        </authorList>
    </citation>
    <scope>NUCLEOTIDE SEQUENCE [LARGE SCALE GENOMIC DNA]</scope>
    <source>
        <strain evidence="3">CGMCC 1.8957</strain>
    </source>
</reference>
<dbReference type="Proteomes" id="UP000652430">
    <property type="component" value="Unassembled WGS sequence"/>
</dbReference>
<accession>A0ABQ3LDB7</accession>
<sequence>MLGTLAGIARHGRPKGPMETVDHVEVTLDGGIHGDFRGTIKPGGKGRRQVTLIERADWDAAMEEVGHSLPWFERRSNLLVEGLDLPQRAGTKVHIGDDVVLTITRETDPCERMEALAPGLKAALLPDWRGGACSRVLVGGIIRVGDSIRVEP</sequence>
<name>A0ABQ3LDB7_9SPHN</name>
<protein>
    <submittedName>
        <fullName evidence="2">Molybdenum cofactor biosysynthesis protein</fullName>
    </submittedName>
</protein>
<dbReference type="PROSITE" id="PS51340">
    <property type="entry name" value="MOSC"/>
    <property type="match status" value="1"/>
</dbReference>
<dbReference type="Pfam" id="PF03473">
    <property type="entry name" value="MOSC"/>
    <property type="match status" value="1"/>
</dbReference>
<proteinExistence type="predicted"/>
<dbReference type="SUPFAM" id="SSF50800">
    <property type="entry name" value="PK beta-barrel domain-like"/>
    <property type="match status" value="1"/>
</dbReference>
<gene>
    <name evidence="2" type="ORF">GCM10008023_08880</name>
</gene>
<dbReference type="InterPro" id="IPR052716">
    <property type="entry name" value="MOSC_domain"/>
</dbReference>
<dbReference type="Gene3D" id="2.40.33.20">
    <property type="entry name" value="PK beta-barrel domain-like"/>
    <property type="match status" value="1"/>
</dbReference>
<dbReference type="EMBL" id="BNAQ01000001">
    <property type="protein sequence ID" value="GHH10701.1"/>
    <property type="molecule type" value="Genomic_DNA"/>
</dbReference>
<evidence type="ECO:0000259" key="1">
    <source>
        <dbReference type="PROSITE" id="PS51340"/>
    </source>
</evidence>
<dbReference type="PANTHER" id="PTHR36930:SF1">
    <property type="entry name" value="MOSC DOMAIN-CONTAINING PROTEIN"/>
    <property type="match status" value="1"/>
</dbReference>
<keyword evidence="3" id="KW-1185">Reference proteome</keyword>
<evidence type="ECO:0000313" key="2">
    <source>
        <dbReference type="EMBL" id="GHH10701.1"/>
    </source>
</evidence>
<comment type="caution">
    <text evidence="2">The sequence shown here is derived from an EMBL/GenBank/DDBJ whole genome shotgun (WGS) entry which is preliminary data.</text>
</comment>
<dbReference type="InterPro" id="IPR005302">
    <property type="entry name" value="MoCF_Sase_C"/>
</dbReference>
<feature type="domain" description="MOSC" evidence="1">
    <location>
        <begin position="18"/>
        <end position="151"/>
    </location>
</feature>
<dbReference type="InterPro" id="IPR011037">
    <property type="entry name" value="Pyrv_Knase-like_insert_dom_sf"/>
</dbReference>
<organism evidence="2 3">
    <name type="scientific">Sphingomonas glacialis</name>
    <dbReference type="NCBI Taxonomy" id="658225"/>
    <lineage>
        <taxon>Bacteria</taxon>
        <taxon>Pseudomonadati</taxon>
        <taxon>Pseudomonadota</taxon>
        <taxon>Alphaproteobacteria</taxon>
        <taxon>Sphingomonadales</taxon>
        <taxon>Sphingomonadaceae</taxon>
        <taxon>Sphingomonas</taxon>
    </lineage>
</organism>